<keyword evidence="3" id="KW-1185">Reference proteome</keyword>
<protein>
    <submittedName>
        <fullName evidence="2">Uncharacterized protein</fullName>
    </submittedName>
</protein>
<accession>A0A6S7I652</accession>
<feature type="region of interest" description="Disordered" evidence="1">
    <location>
        <begin position="137"/>
        <end position="199"/>
    </location>
</feature>
<feature type="compositionally biased region" description="Acidic residues" evidence="1">
    <location>
        <begin position="138"/>
        <end position="155"/>
    </location>
</feature>
<dbReference type="Pfam" id="PF13873">
    <property type="entry name" value="Myb_DNA-bind_5"/>
    <property type="match status" value="1"/>
</dbReference>
<feature type="compositionally biased region" description="Basic and acidic residues" evidence="1">
    <location>
        <begin position="64"/>
        <end position="73"/>
    </location>
</feature>
<feature type="region of interest" description="Disordered" evidence="1">
    <location>
        <begin position="1"/>
        <end position="25"/>
    </location>
</feature>
<dbReference type="PANTHER" id="PTHR23098:SF16">
    <property type="entry name" value="REGULATORY PROTEIN ZESTE"/>
    <property type="match status" value="1"/>
</dbReference>
<dbReference type="GO" id="GO:0005634">
    <property type="term" value="C:nucleus"/>
    <property type="evidence" value="ECO:0007669"/>
    <property type="project" value="TreeGrafter"/>
</dbReference>
<dbReference type="PANTHER" id="PTHR23098">
    <property type="entry name" value="AGAP001331-PA-RELATED"/>
    <property type="match status" value="1"/>
</dbReference>
<dbReference type="OrthoDB" id="5969667at2759"/>
<feature type="compositionally biased region" description="Basic and acidic residues" evidence="1">
    <location>
        <begin position="13"/>
        <end position="25"/>
    </location>
</feature>
<gene>
    <name evidence="2" type="ORF">PACLA_8A053138</name>
</gene>
<dbReference type="EMBL" id="CACRXK020004189">
    <property type="protein sequence ID" value="CAB4001832.1"/>
    <property type="molecule type" value="Genomic_DNA"/>
</dbReference>
<comment type="caution">
    <text evidence="2">The sequence shown here is derived from an EMBL/GenBank/DDBJ whole genome shotgun (WGS) entry which is preliminary data.</text>
</comment>
<evidence type="ECO:0000256" key="1">
    <source>
        <dbReference type="SAM" id="MobiDB-lite"/>
    </source>
</evidence>
<evidence type="ECO:0000313" key="2">
    <source>
        <dbReference type="EMBL" id="CAB4001832.1"/>
    </source>
</evidence>
<name>A0A6S7I652_PARCT</name>
<feature type="region of interest" description="Disordered" evidence="1">
    <location>
        <begin position="64"/>
        <end position="88"/>
    </location>
</feature>
<reference evidence="2" key="1">
    <citation type="submission" date="2020-04" db="EMBL/GenBank/DDBJ databases">
        <authorList>
            <person name="Alioto T."/>
            <person name="Alioto T."/>
            <person name="Gomez Garrido J."/>
        </authorList>
    </citation>
    <scope>NUCLEOTIDE SEQUENCE</scope>
    <source>
        <strain evidence="2">A484AB</strain>
    </source>
</reference>
<organism evidence="2 3">
    <name type="scientific">Paramuricea clavata</name>
    <name type="common">Red gorgonian</name>
    <name type="synonym">Violescent sea-whip</name>
    <dbReference type="NCBI Taxonomy" id="317549"/>
    <lineage>
        <taxon>Eukaryota</taxon>
        <taxon>Metazoa</taxon>
        <taxon>Cnidaria</taxon>
        <taxon>Anthozoa</taxon>
        <taxon>Octocorallia</taxon>
        <taxon>Malacalcyonacea</taxon>
        <taxon>Plexauridae</taxon>
        <taxon>Paramuricea</taxon>
    </lineage>
</organism>
<feature type="compositionally biased region" description="Polar residues" evidence="1">
    <location>
        <begin position="189"/>
        <end position="199"/>
    </location>
</feature>
<dbReference type="AlphaFoldDB" id="A0A6S7I652"/>
<sequence length="199" mass="21673">MQFNIAVSRGKPRNNEGKIFQHTDEQKKQAVWQSVSDRVNALGVAKRSTTDVKDKWRAMCGAARKEMSRERSSIGKTGGGKPLPPPKATSQRIIKLFGDEPGFSGIQGGMESGTGFASDTDLFPAGPIPAMEMFMPEPDLEDSLLEPDETTENDEVTIQVTMPEPTVTPNSSAKSKDASSSSKKRKITQQDVQISNLCK</sequence>
<evidence type="ECO:0000313" key="3">
    <source>
        <dbReference type="Proteomes" id="UP001152795"/>
    </source>
</evidence>
<dbReference type="InterPro" id="IPR028002">
    <property type="entry name" value="Myb_DNA-bind_5"/>
</dbReference>
<proteinExistence type="predicted"/>
<dbReference type="Proteomes" id="UP001152795">
    <property type="component" value="Unassembled WGS sequence"/>
</dbReference>